<sequence length="156" mass="16523">MCPVPSALCPRPSAPVDALCLLLCCLSLLSALRSHLTVIRTPISHLPSSRSPHLHPHSPLSSLTILLWITIGAPGECAFDRPTPRMTEVPHVLLLARHVPRARVFDVRAGAPPEAQQCTSACTSCCSFTSTGKARRSSTARCCTSAACSCQLPAAC</sequence>
<dbReference type="EMBL" id="JBGBPQ010000016">
    <property type="protein sequence ID" value="KAL1508653.1"/>
    <property type="molecule type" value="Genomic_DNA"/>
</dbReference>
<dbReference type="AlphaFoldDB" id="A0AB34J033"/>
<feature type="chain" id="PRO_5044346553" description="Secreted protein" evidence="1">
    <location>
        <begin position="32"/>
        <end position="156"/>
    </location>
</feature>
<evidence type="ECO:0008006" key="4">
    <source>
        <dbReference type="Google" id="ProtNLM"/>
    </source>
</evidence>
<dbReference type="Proteomes" id="UP001515480">
    <property type="component" value="Unassembled WGS sequence"/>
</dbReference>
<comment type="caution">
    <text evidence="2">The sequence shown here is derived from an EMBL/GenBank/DDBJ whole genome shotgun (WGS) entry which is preliminary data.</text>
</comment>
<accession>A0AB34J033</accession>
<gene>
    <name evidence="2" type="ORF">AB1Y20_004749</name>
</gene>
<feature type="signal peptide" evidence="1">
    <location>
        <begin position="1"/>
        <end position="31"/>
    </location>
</feature>
<keyword evidence="1" id="KW-0732">Signal</keyword>
<proteinExistence type="predicted"/>
<name>A0AB34J033_PRYPA</name>
<evidence type="ECO:0000313" key="3">
    <source>
        <dbReference type="Proteomes" id="UP001515480"/>
    </source>
</evidence>
<keyword evidence="3" id="KW-1185">Reference proteome</keyword>
<protein>
    <recommendedName>
        <fullName evidence="4">Secreted protein</fullName>
    </recommendedName>
</protein>
<reference evidence="2 3" key="1">
    <citation type="journal article" date="2024" name="Science">
        <title>Giant polyketide synthase enzymes in the biosynthesis of giant marine polyether toxins.</title>
        <authorList>
            <person name="Fallon T.R."/>
            <person name="Shende V.V."/>
            <person name="Wierzbicki I.H."/>
            <person name="Pendleton A.L."/>
            <person name="Watervoot N.F."/>
            <person name="Auber R.P."/>
            <person name="Gonzalez D.J."/>
            <person name="Wisecaver J.H."/>
            <person name="Moore B.S."/>
        </authorList>
    </citation>
    <scope>NUCLEOTIDE SEQUENCE [LARGE SCALE GENOMIC DNA]</scope>
    <source>
        <strain evidence="2 3">12B1</strain>
    </source>
</reference>
<organism evidence="2 3">
    <name type="scientific">Prymnesium parvum</name>
    <name type="common">Toxic golden alga</name>
    <dbReference type="NCBI Taxonomy" id="97485"/>
    <lineage>
        <taxon>Eukaryota</taxon>
        <taxon>Haptista</taxon>
        <taxon>Haptophyta</taxon>
        <taxon>Prymnesiophyceae</taxon>
        <taxon>Prymnesiales</taxon>
        <taxon>Prymnesiaceae</taxon>
        <taxon>Prymnesium</taxon>
    </lineage>
</organism>
<evidence type="ECO:0000256" key="1">
    <source>
        <dbReference type="SAM" id="SignalP"/>
    </source>
</evidence>
<evidence type="ECO:0000313" key="2">
    <source>
        <dbReference type="EMBL" id="KAL1508653.1"/>
    </source>
</evidence>